<dbReference type="Pfam" id="PF08937">
    <property type="entry name" value="ThsB_TIR"/>
    <property type="match status" value="1"/>
</dbReference>
<dbReference type="Proteomes" id="UP000664405">
    <property type="component" value="Unassembled WGS sequence"/>
</dbReference>
<dbReference type="RefSeq" id="WP_206927366.1">
    <property type="nucleotide sequence ID" value="NZ_JAEKJW010000002.1"/>
</dbReference>
<dbReference type="InterPro" id="IPR035897">
    <property type="entry name" value="Toll_tir_struct_dom_sf"/>
</dbReference>
<evidence type="ECO:0000313" key="3">
    <source>
        <dbReference type="Proteomes" id="UP000664405"/>
    </source>
</evidence>
<name>A0A8I1M8C7_9PROT</name>
<proteinExistence type="predicted"/>
<dbReference type="InterPro" id="IPR015032">
    <property type="entry name" value="ThsB__TIR-like_domain"/>
</dbReference>
<reference evidence="2" key="1">
    <citation type="submission" date="2020-12" db="EMBL/GenBank/DDBJ databases">
        <title>Oil enriched cultivation method for isolating marine PHA-producing bacteria.</title>
        <authorList>
            <person name="Zheng W."/>
            <person name="Yu S."/>
            <person name="Huang Y."/>
        </authorList>
    </citation>
    <scope>NUCLEOTIDE SEQUENCE</scope>
    <source>
        <strain evidence="2">SY-2-3</strain>
    </source>
</reference>
<organism evidence="2 3">
    <name type="scientific">Thalassospira povalilytica</name>
    <dbReference type="NCBI Taxonomy" id="732237"/>
    <lineage>
        <taxon>Bacteria</taxon>
        <taxon>Pseudomonadati</taxon>
        <taxon>Pseudomonadota</taxon>
        <taxon>Alphaproteobacteria</taxon>
        <taxon>Rhodospirillales</taxon>
        <taxon>Thalassospiraceae</taxon>
        <taxon>Thalassospira</taxon>
    </lineage>
</organism>
<dbReference type="EMBL" id="JAEKJW010000002">
    <property type="protein sequence ID" value="MBN8196859.1"/>
    <property type="molecule type" value="Genomic_DNA"/>
</dbReference>
<protein>
    <submittedName>
        <fullName evidence="2">TIR domain-containing protein</fullName>
    </submittedName>
</protein>
<feature type="domain" description="Thoeris protein ThsB TIR-like" evidence="1">
    <location>
        <begin position="5"/>
        <end position="104"/>
    </location>
</feature>
<gene>
    <name evidence="2" type="ORF">JF547_10330</name>
</gene>
<dbReference type="Gene3D" id="3.40.50.11200">
    <property type="match status" value="1"/>
</dbReference>
<dbReference type="SUPFAM" id="SSF52200">
    <property type="entry name" value="Toll/Interleukin receptor TIR domain"/>
    <property type="match status" value="1"/>
</dbReference>
<evidence type="ECO:0000313" key="2">
    <source>
        <dbReference type="EMBL" id="MBN8196859.1"/>
    </source>
</evidence>
<evidence type="ECO:0000259" key="1">
    <source>
        <dbReference type="Pfam" id="PF08937"/>
    </source>
</evidence>
<sequence length="205" mass="23967">MHKVFISYHHKKDQWAKDTLTSWAKEHDIFIDASVNTREIDDSLPVDTIRDKIRDDYLKDSSVTIVLVGEETKGRKYVDWEIYSSMYNGKKNKKAGILVIQLPCTKPKHFRAAHKIEKQKVFSDCSKWTTVDSRGEYERRYPYLPDRIVDNLLSKNSRISVTTWERIGDNLINLATMIDAAYEDRGNAQYDLSRKMRTNNSRSVD</sequence>
<comment type="caution">
    <text evidence="2">The sequence shown here is derived from an EMBL/GenBank/DDBJ whole genome shotgun (WGS) entry which is preliminary data.</text>
</comment>
<dbReference type="AlphaFoldDB" id="A0A8I1M8C7"/>
<accession>A0A8I1M8C7</accession>